<dbReference type="PROSITE" id="PS51257">
    <property type="entry name" value="PROKAR_LIPOPROTEIN"/>
    <property type="match status" value="1"/>
</dbReference>
<keyword evidence="1" id="KW-1133">Transmembrane helix</keyword>
<sequence length="327" mass="37438">MTRDLQRSKKQASDSLRNFVAAMLTGGVFSCLYFSFDSAIADDPIQITRLSRLEVQSIIETPDRADIQVLETQKVPNPQDQLNSTAEVVPANPNVIAIKQAIDILQQGVARLENVDKYSFIFNRQERIEGELRDEQQIAVKLRHAPFSVYMKWMTGDRGRELLYTENENDGRMLVKLGGLKGRFVPTLKLDPHGERAKAESQHPVTQAGLKTMANELIKIRMHDLELAKTPNCIIEEGHTFNDRPCIKVYVEYVSKESSPEFRKAITLIDKELSLPVYSRSYTWPNENMVDVEQESLVSCYQFSDIVFETELADATWNTENPDYRFR</sequence>
<keyword evidence="1" id="KW-0472">Membrane</keyword>
<dbReference type="Pfam" id="PF07608">
    <property type="entry name" value="DUF1571"/>
    <property type="match status" value="1"/>
</dbReference>
<dbReference type="AlphaFoldDB" id="A0A5C5XH81"/>
<gene>
    <name evidence="2" type="ORF">Pan54_27980</name>
</gene>
<keyword evidence="3" id="KW-1185">Reference proteome</keyword>
<name>A0A5C5XH81_9PLAN</name>
<keyword evidence="1" id="KW-0812">Transmembrane</keyword>
<evidence type="ECO:0008006" key="4">
    <source>
        <dbReference type="Google" id="ProtNLM"/>
    </source>
</evidence>
<dbReference type="EMBL" id="SJPG01000001">
    <property type="protein sequence ID" value="TWT62059.1"/>
    <property type="molecule type" value="Genomic_DNA"/>
</dbReference>
<protein>
    <recommendedName>
        <fullName evidence="4">DUF1571 domain-containing protein</fullName>
    </recommendedName>
</protein>
<accession>A0A5C5XH81</accession>
<dbReference type="RefSeq" id="WP_146503960.1">
    <property type="nucleotide sequence ID" value="NZ_SJPG01000001.1"/>
</dbReference>
<comment type="caution">
    <text evidence="2">The sequence shown here is derived from an EMBL/GenBank/DDBJ whole genome shotgun (WGS) entry which is preliminary data.</text>
</comment>
<proteinExistence type="predicted"/>
<evidence type="ECO:0000313" key="2">
    <source>
        <dbReference type="EMBL" id="TWT62059.1"/>
    </source>
</evidence>
<dbReference type="OrthoDB" id="5456309at2"/>
<dbReference type="Proteomes" id="UP000316095">
    <property type="component" value="Unassembled WGS sequence"/>
</dbReference>
<organism evidence="2 3">
    <name type="scientific">Rubinisphaera italica</name>
    <dbReference type="NCBI Taxonomy" id="2527969"/>
    <lineage>
        <taxon>Bacteria</taxon>
        <taxon>Pseudomonadati</taxon>
        <taxon>Planctomycetota</taxon>
        <taxon>Planctomycetia</taxon>
        <taxon>Planctomycetales</taxon>
        <taxon>Planctomycetaceae</taxon>
        <taxon>Rubinisphaera</taxon>
    </lineage>
</organism>
<reference evidence="2 3" key="1">
    <citation type="submission" date="2019-02" db="EMBL/GenBank/DDBJ databases">
        <title>Deep-cultivation of Planctomycetes and their phenomic and genomic characterization uncovers novel biology.</title>
        <authorList>
            <person name="Wiegand S."/>
            <person name="Jogler M."/>
            <person name="Boedeker C."/>
            <person name="Pinto D."/>
            <person name="Vollmers J."/>
            <person name="Rivas-Marin E."/>
            <person name="Kohn T."/>
            <person name="Peeters S.H."/>
            <person name="Heuer A."/>
            <person name="Rast P."/>
            <person name="Oberbeckmann S."/>
            <person name="Bunk B."/>
            <person name="Jeske O."/>
            <person name="Meyerdierks A."/>
            <person name="Storesund J.E."/>
            <person name="Kallscheuer N."/>
            <person name="Luecker S."/>
            <person name="Lage O.M."/>
            <person name="Pohl T."/>
            <person name="Merkel B.J."/>
            <person name="Hornburger P."/>
            <person name="Mueller R.-W."/>
            <person name="Bruemmer F."/>
            <person name="Labrenz M."/>
            <person name="Spormann A.M."/>
            <person name="Op Den Camp H."/>
            <person name="Overmann J."/>
            <person name="Amann R."/>
            <person name="Jetten M.S.M."/>
            <person name="Mascher T."/>
            <person name="Medema M.H."/>
            <person name="Devos D.P."/>
            <person name="Kaster A.-K."/>
            <person name="Ovreas L."/>
            <person name="Rohde M."/>
            <person name="Galperin M.Y."/>
            <person name="Jogler C."/>
        </authorList>
    </citation>
    <scope>NUCLEOTIDE SEQUENCE [LARGE SCALE GENOMIC DNA]</scope>
    <source>
        <strain evidence="2 3">Pan54</strain>
    </source>
</reference>
<feature type="transmembrane region" description="Helical" evidence="1">
    <location>
        <begin position="16"/>
        <end position="36"/>
    </location>
</feature>
<evidence type="ECO:0000313" key="3">
    <source>
        <dbReference type="Proteomes" id="UP000316095"/>
    </source>
</evidence>
<dbReference type="InterPro" id="IPR011465">
    <property type="entry name" value="DUF1571"/>
</dbReference>
<evidence type="ECO:0000256" key="1">
    <source>
        <dbReference type="SAM" id="Phobius"/>
    </source>
</evidence>